<keyword evidence="1" id="KW-0862">Zinc</keyword>
<dbReference type="Proteomes" id="UP000025227">
    <property type="component" value="Unplaced"/>
</dbReference>
<keyword evidence="4" id="KW-1185">Reference proteome</keyword>
<dbReference type="InterPro" id="IPR036236">
    <property type="entry name" value="Znf_C2H2_sf"/>
</dbReference>
<dbReference type="GO" id="GO:0008270">
    <property type="term" value="F:zinc ion binding"/>
    <property type="evidence" value="ECO:0007669"/>
    <property type="project" value="UniProtKB-KW"/>
</dbReference>
<feature type="compositionally biased region" description="Low complexity" evidence="2">
    <location>
        <begin position="282"/>
        <end position="291"/>
    </location>
</feature>
<feature type="compositionally biased region" description="Basic and acidic residues" evidence="2">
    <location>
        <begin position="488"/>
        <end position="497"/>
    </location>
</feature>
<dbReference type="PROSITE" id="PS50157">
    <property type="entry name" value="ZINC_FINGER_C2H2_2"/>
    <property type="match status" value="2"/>
</dbReference>
<keyword evidence="1" id="KW-0479">Metal-binding</keyword>
<dbReference type="SMART" id="SM00355">
    <property type="entry name" value="ZnF_C2H2"/>
    <property type="match status" value="3"/>
</dbReference>
<feature type="domain" description="C2H2-type" evidence="3">
    <location>
        <begin position="668"/>
        <end position="695"/>
    </location>
</feature>
<accession>A0A7I4YH10</accession>
<proteinExistence type="predicted"/>
<feature type="domain" description="C2H2-type" evidence="3">
    <location>
        <begin position="698"/>
        <end position="722"/>
    </location>
</feature>
<dbReference type="AlphaFoldDB" id="A0A7I4YH10"/>
<dbReference type="OMA" id="KICYLPE"/>
<evidence type="ECO:0000313" key="5">
    <source>
        <dbReference type="WBParaSite" id="HCON_00092260-00001"/>
    </source>
</evidence>
<name>A0A7I4YH10_HAECO</name>
<feature type="compositionally biased region" description="Basic and acidic residues" evidence="2">
    <location>
        <begin position="109"/>
        <end position="125"/>
    </location>
</feature>
<dbReference type="SUPFAM" id="SSF57667">
    <property type="entry name" value="beta-beta-alpha zinc fingers"/>
    <property type="match status" value="1"/>
</dbReference>
<dbReference type="PROSITE" id="PS00028">
    <property type="entry name" value="ZINC_FINGER_C2H2_1"/>
    <property type="match status" value="3"/>
</dbReference>
<feature type="region of interest" description="Disordered" evidence="2">
    <location>
        <begin position="259"/>
        <end position="451"/>
    </location>
</feature>
<organism evidence="4 5">
    <name type="scientific">Haemonchus contortus</name>
    <name type="common">Barber pole worm</name>
    <dbReference type="NCBI Taxonomy" id="6289"/>
    <lineage>
        <taxon>Eukaryota</taxon>
        <taxon>Metazoa</taxon>
        <taxon>Ecdysozoa</taxon>
        <taxon>Nematoda</taxon>
        <taxon>Chromadorea</taxon>
        <taxon>Rhabditida</taxon>
        <taxon>Rhabditina</taxon>
        <taxon>Rhabditomorpha</taxon>
        <taxon>Strongyloidea</taxon>
        <taxon>Trichostrongylidae</taxon>
        <taxon>Haemonchus</taxon>
    </lineage>
</organism>
<feature type="region of interest" description="Disordered" evidence="2">
    <location>
        <begin position="476"/>
        <end position="497"/>
    </location>
</feature>
<evidence type="ECO:0000256" key="1">
    <source>
        <dbReference type="PROSITE-ProRule" id="PRU00042"/>
    </source>
</evidence>
<evidence type="ECO:0000313" key="4">
    <source>
        <dbReference type="Proteomes" id="UP000025227"/>
    </source>
</evidence>
<reference evidence="5" key="1">
    <citation type="submission" date="2020-12" db="UniProtKB">
        <authorList>
            <consortium name="WormBaseParasite"/>
        </authorList>
    </citation>
    <scope>IDENTIFICATION</scope>
    <source>
        <strain evidence="5">MHco3</strain>
    </source>
</reference>
<dbReference type="WBParaSite" id="HCON_00092260-00001">
    <property type="protein sequence ID" value="HCON_00092260-00001"/>
    <property type="gene ID" value="HCON_00092260"/>
</dbReference>
<dbReference type="InterPro" id="IPR013087">
    <property type="entry name" value="Znf_C2H2_type"/>
</dbReference>
<feature type="compositionally biased region" description="Basic residues" evidence="2">
    <location>
        <begin position="126"/>
        <end position="151"/>
    </location>
</feature>
<feature type="compositionally biased region" description="Polar residues" evidence="2">
    <location>
        <begin position="406"/>
        <end position="428"/>
    </location>
</feature>
<sequence>PFNGGGMDEVIARDRAAFIRQLEASNPENKMCYAQSLDVRKHVKNLSVRYLSRIMPKEHDLDDWIVLPLFQHGQDIPIDNDGRTAILMAHAPSLDHLLESWRKRIENERRDLKEKRRQQKAERREARHQRRSGCQKRRNRSLKGPKGKRCKSGNAIETQEPPMQQEYINVDVEMRVVKEEDPYGDQDYGLPYPRYDQYVGDFGTLDDSMQQYDPNNYDWGPPLFYELDSYSENGERVLDFGNSDDEEYIVAEDWTRTPERLIKTEPSSPTPSTSQHVIKQEPTSPTSSTPTAVLTQMQPPPIPSTPGPLYKQKSPSSTSSAFGHVIKEEPLSPISSPLKPALIQKPPQSTPTAPLHLFKQETPSPVPSSPEPLFKQESPSPMPSNPEPVFIQKPLPSSAERVIKQEPSSPAQTTPEQLFKQESPSTMTPRPEFVLKQEPTSTPSPSPRPVFIQERPYQVSPARAAVARQESAFLVSATPRPSHSTCRYNEERSLPAQDRDHAVSPFVEKDDFDAMLEMEQQLASIHGLTSDQNNSSHDDVNNEIHQESDHAAINLERELNGEPVECKKFSETLIRVEPTCVEVDAISLLSTEDRPSTSKADLKKHSASNKIKNSLLQRMAEGREIDSSSAVALENDYKNTFCYLCRIDFTSSKGLYLHNVKIHSEGEVQCDVCYKPLKNRITLMKHKKLHLGAEDMHCLCTECGRPFKDKRALTAHVTYTKHMVGPRVARTS</sequence>
<evidence type="ECO:0000256" key="2">
    <source>
        <dbReference type="SAM" id="MobiDB-lite"/>
    </source>
</evidence>
<feature type="region of interest" description="Disordered" evidence="2">
    <location>
        <begin position="109"/>
        <end position="161"/>
    </location>
</feature>
<dbReference type="OrthoDB" id="5785960at2759"/>
<evidence type="ECO:0000259" key="3">
    <source>
        <dbReference type="PROSITE" id="PS50157"/>
    </source>
</evidence>
<dbReference type="Gene3D" id="3.30.160.60">
    <property type="entry name" value="Classic Zinc Finger"/>
    <property type="match status" value="1"/>
</dbReference>
<protein>
    <submittedName>
        <fullName evidence="5">Zinc finger domain containing protein</fullName>
    </submittedName>
</protein>
<keyword evidence="1" id="KW-0863">Zinc-finger</keyword>
<feature type="compositionally biased region" description="Low complexity" evidence="2">
    <location>
        <begin position="264"/>
        <end position="274"/>
    </location>
</feature>